<comment type="caution">
    <text evidence="1">The sequence shown here is derived from an EMBL/GenBank/DDBJ whole genome shotgun (WGS) entry which is preliminary data.</text>
</comment>
<evidence type="ECO:0000313" key="1">
    <source>
        <dbReference type="EMBL" id="GIY52408.1"/>
    </source>
</evidence>
<dbReference type="Proteomes" id="UP001054945">
    <property type="component" value="Unassembled WGS sequence"/>
</dbReference>
<sequence length="113" mass="13293">MATPKRIKHVNFCHRPYKGLDGNPRAFSNDFGCYLGEVPRLQPINVYEPPRQKTEWKTRIKFLAPNQRQTDKPIKPLSLRVCGVNLLVHEALVEPWRAYCSIRTVFWKIRCGW</sequence>
<organism evidence="1 2">
    <name type="scientific">Caerostris extrusa</name>
    <name type="common">Bark spider</name>
    <name type="synonym">Caerostris bankana</name>
    <dbReference type="NCBI Taxonomy" id="172846"/>
    <lineage>
        <taxon>Eukaryota</taxon>
        <taxon>Metazoa</taxon>
        <taxon>Ecdysozoa</taxon>
        <taxon>Arthropoda</taxon>
        <taxon>Chelicerata</taxon>
        <taxon>Arachnida</taxon>
        <taxon>Araneae</taxon>
        <taxon>Araneomorphae</taxon>
        <taxon>Entelegynae</taxon>
        <taxon>Araneoidea</taxon>
        <taxon>Araneidae</taxon>
        <taxon>Caerostris</taxon>
    </lineage>
</organism>
<name>A0AAV4U3U4_CAEEX</name>
<reference evidence="1 2" key="1">
    <citation type="submission" date="2021-06" db="EMBL/GenBank/DDBJ databases">
        <title>Caerostris extrusa draft genome.</title>
        <authorList>
            <person name="Kono N."/>
            <person name="Arakawa K."/>
        </authorList>
    </citation>
    <scope>NUCLEOTIDE SEQUENCE [LARGE SCALE GENOMIC DNA]</scope>
</reference>
<protein>
    <submittedName>
        <fullName evidence="1">Uncharacterized protein</fullName>
    </submittedName>
</protein>
<gene>
    <name evidence="1" type="ORF">CEXT_415381</name>
</gene>
<dbReference type="AlphaFoldDB" id="A0AAV4U3U4"/>
<proteinExistence type="predicted"/>
<accession>A0AAV4U3U4</accession>
<keyword evidence="2" id="KW-1185">Reference proteome</keyword>
<evidence type="ECO:0000313" key="2">
    <source>
        <dbReference type="Proteomes" id="UP001054945"/>
    </source>
</evidence>
<dbReference type="EMBL" id="BPLR01012237">
    <property type="protein sequence ID" value="GIY52408.1"/>
    <property type="molecule type" value="Genomic_DNA"/>
</dbReference>